<gene>
    <name evidence="1" type="ORF">SAMN05216325_1183</name>
</gene>
<dbReference type="SUPFAM" id="SSF46894">
    <property type="entry name" value="C-terminal effector domain of the bipartite response regulators"/>
    <property type="match status" value="1"/>
</dbReference>
<organism evidence="1 2">
    <name type="scientific">Nitrosomonas marina</name>
    <dbReference type="NCBI Taxonomy" id="917"/>
    <lineage>
        <taxon>Bacteria</taxon>
        <taxon>Pseudomonadati</taxon>
        <taxon>Pseudomonadota</taxon>
        <taxon>Betaproteobacteria</taxon>
        <taxon>Nitrosomonadales</taxon>
        <taxon>Nitrosomonadaceae</taxon>
        <taxon>Nitrosomonas</taxon>
    </lineage>
</organism>
<dbReference type="AlphaFoldDB" id="A0A1H8GFQ4"/>
<dbReference type="EMBL" id="FOCP01000018">
    <property type="protein sequence ID" value="SEN42866.1"/>
    <property type="molecule type" value="Genomic_DNA"/>
</dbReference>
<name>A0A1H8GFQ4_9PROT</name>
<dbReference type="GO" id="GO:0003677">
    <property type="term" value="F:DNA binding"/>
    <property type="evidence" value="ECO:0007669"/>
    <property type="project" value="InterPro"/>
</dbReference>
<dbReference type="GO" id="GO:0006355">
    <property type="term" value="P:regulation of DNA-templated transcription"/>
    <property type="evidence" value="ECO:0007669"/>
    <property type="project" value="InterPro"/>
</dbReference>
<protein>
    <recommendedName>
        <fullName evidence="3">Homeodomain-like domain-containing protein</fullName>
    </recommendedName>
</protein>
<evidence type="ECO:0000313" key="1">
    <source>
        <dbReference type="EMBL" id="SEN42866.1"/>
    </source>
</evidence>
<evidence type="ECO:0008006" key="3">
    <source>
        <dbReference type="Google" id="ProtNLM"/>
    </source>
</evidence>
<sequence>MNEKQRQAILLLASGKTGVKVAESLQVTPKTVSTWRSQPEFKAELNKHLLDIQSAHSERLRSLCTTALQTIENCLNDESISAKDKLRASFKVLHLAKVQPLEIGSIDAVELEFDEKLRL</sequence>
<dbReference type="Proteomes" id="UP000199459">
    <property type="component" value="Unassembled WGS sequence"/>
</dbReference>
<dbReference type="Gene3D" id="1.10.10.60">
    <property type="entry name" value="Homeodomain-like"/>
    <property type="match status" value="1"/>
</dbReference>
<dbReference type="RefSeq" id="WP_090633276.1">
    <property type="nucleotide sequence ID" value="NZ_FOCP01000018.1"/>
</dbReference>
<proteinExistence type="predicted"/>
<accession>A0A1H8GFQ4</accession>
<dbReference type="InterPro" id="IPR016032">
    <property type="entry name" value="Sig_transdc_resp-reg_C-effctor"/>
</dbReference>
<dbReference type="OrthoDB" id="8547822at2"/>
<reference evidence="1 2" key="1">
    <citation type="submission" date="2016-10" db="EMBL/GenBank/DDBJ databases">
        <authorList>
            <person name="de Groot N.N."/>
        </authorList>
    </citation>
    <scope>NUCLEOTIDE SEQUENCE [LARGE SCALE GENOMIC DNA]</scope>
    <source>
        <strain evidence="1 2">Nm22</strain>
    </source>
</reference>
<evidence type="ECO:0000313" key="2">
    <source>
        <dbReference type="Proteomes" id="UP000199459"/>
    </source>
</evidence>